<dbReference type="AlphaFoldDB" id="A0A4S8SFU4"/>
<sequence length="320" mass="35950">TTFVIVVLVVVVSPFSPFFLLQRADGRITRIEEYLDIESMSSPSETLGLNDSLTHMTQDQDDHHDSSSSSSEDDEDVIRPKHSASRRDPQSKTQVPPTSFDSYIPDKAKGKGEEKERYTELLHTCISARDSQFCSRAKRKQLTNATFQNGIDGEFKGTVRRRPKSITSSNTRTIGLRHCHGYRAAPPAVEPSRPSELNGSRKGYIHLRAQTRSADLPLPLIGPLIATITTTISRFLFCRQIRQVSTYHTQRRQEPVYRGAPINLSNDDNPSPCSKAKRGNNSRETSKSSPKRSCSNEDDGSPTKPAWWTSQKRNNGRFSR</sequence>
<evidence type="ECO:0000256" key="1">
    <source>
        <dbReference type="SAM" id="MobiDB-lite"/>
    </source>
</evidence>
<feature type="compositionally biased region" description="Polar residues" evidence="1">
    <location>
        <begin position="308"/>
        <end position="320"/>
    </location>
</feature>
<accession>A0A4S8SFU4</accession>
<comment type="caution">
    <text evidence="3">The sequence shown here is derived from an EMBL/GenBank/DDBJ whole genome shotgun (WGS) entry which is preliminary data.</text>
</comment>
<name>A0A4S8SFU4_AURPU</name>
<feature type="compositionally biased region" description="Polar residues" evidence="1">
    <location>
        <begin position="91"/>
        <end position="101"/>
    </location>
</feature>
<proteinExistence type="predicted"/>
<organism evidence="3 4">
    <name type="scientific">Aureobasidium pullulans</name>
    <name type="common">Black yeast</name>
    <name type="synonym">Pullularia pullulans</name>
    <dbReference type="NCBI Taxonomy" id="5580"/>
    <lineage>
        <taxon>Eukaryota</taxon>
        <taxon>Fungi</taxon>
        <taxon>Dikarya</taxon>
        <taxon>Ascomycota</taxon>
        <taxon>Pezizomycotina</taxon>
        <taxon>Dothideomycetes</taxon>
        <taxon>Dothideomycetidae</taxon>
        <taxon>Dothideales</taxon>
        <taxon>Saccotheciaceae</taxon>
        <taxon>Aureobasidium</taxon>
    </lineage>
</organism>
<evidence type="ECO:0000313" key="3">
    <source>
        <dbReference type="EMBL" id="THV69255.1"/>
    </source>
</evidence>
<dbReference type="EMBL" id="QZAF01000265">
    <property type="protein sequence ID" value="THV69255.1"/>
    <property type="molecule type" value="Genomic_DNA"/>
</dbReference>
<keyword evidence="2" id="KW-0732">Signal</keyword>
<feature type="region of interest" description="Disordered" evidence="1">
    <location>
        <begin position="40"/>
        <end position="115"/>
    </location>
</feature>
<feature type="chain" id="PRO_5020280735" evidence="2">
    <location>
        <begin position="27"/>
        <end position="320"/>
    </location>
</feature>
<evidence type="ECO:0000256" key="2">
    <source>
        <dbReference type="SAM" id="SignalP"/>
    </source>
</evidence>
<feature type="compositionally biased region" description="Polar residues" evidence="1">
    <location>
        <begin position="40"/>
        <end position="57"/>
    </location>
</feature>
<gene>
    <name evidence="3" type="ORF">D6D28_06036</name>
</gene>
<feature type="region of interest" description="Disordered" evidence="1">
    <location>
        <begin position="255"/>
        <end position="320"/>
    </location>
</feature>
<feature type="compositionally biased region" description="Polar residues" evidence="1">
    <location>
        <begin position="263"/>
        <end position="272"/>
    </location>
</feature>
<feature type="non-terminal residue" evidence="3">
    <location>
        <position position="1"/>
    </location>
</feature>
<evidence type="ECO:0000313" key="4">
    <source>
        <dbReference type="Proteomes" id="UP000304951"/>
    </source>
</evidence>
<reference evidence="3 4" key="1">
    <citation type="submission" date="2018-10" db="EMBL/GenBank/DDBJ databases">
        <title>Fifty Aureobasidium pullulans genomes reveal a recombining polyextremotolerant generalist.</title>
        <authorList>
            <person name="Gostincar C."/>
            <person name="Turk M."/>
            <person name="Zajc J."/>
            <person name="Gunde-Cimerman N."/>
        </authorList>
    </citation>
    <scope>NUCLEOTIDE SEQUENCE [LARGE SCALE GENOMIC DNA]</scope>
    <source>
        <strain evidence="3 4">EXF-11900</strain>
    </source>
</reference>
<dbReference type="Proteomes" id="UP000304951">
    <property type="component" value="Unassembled WGS sequence"/>
</dbReference>
<protein>
    <submittedName>
        <fullName evidence="3">Uncharacterized protein</fullName>
    </submittedName>
</protein>
<feature type="compositionally biased region" description="Basic and acidic residues" evidence="1">
    <location>
        <begin position="104"/>
        <end position="115"/>
    </location>
</feature>
<feature type="signal peptide" evidence="2">
    <location>
        <begin position="1"/>
        <end position="26"/>
    </location>
</feature>